<dbReference type="Proteomes" id="UP000029725">
    <property type="component" value="Unassembled WGS sequence"/>
</dbReference>
<dbReference type="InterPro" id="IPR017907">
    <property type="entry name" value="Znf_RING_CS"/>
</dbReference>
<keyword evidence="7" id="KW-0962">Peroxisome biogenesis</keyword>
<dbReference type="VEuPathDB" id="MicrosporidiaDB:DI09_151p10"/>
<evidence type="ECO:0000256" key="4">
    <source>
        <dbReference type="ARBA" id="ARBA00008704"/>
    </source>
</evidence>
<dbReference type="GO" id="GO:0016562">
    <property type="term" value="P:protein import into peroxisome matrix, receptor recycling"/>
    <property type="evidence" value="ECO:0007669"/>
    <property type="project" value="UniProtKB-ARBA"/>
</dbReference>
<organism evidence="22 23">
    <name type="scientific">Mitosporidium daphniae</name>
    <dbReference type="NCBI Taxonomy" id="1485682"/>
    <lineage>
        <taxon>Eukaryota</taxon>
        <taxon>Fungi</taxon>
        <taxon>Fungi incertae sedis</taxon>
        <taxon>Microsporidia</taxon>
        <taxon>Mitosporidium</taxon>
    </lineage>
</organism>
<dbReference type="Pfam" id="PF04757">
    <property type="entry name" value="Pex2_Pex12"/>
    <property type="match status" value="1"/>
</dbReference>
<evidence type="ECO:0000256" key="16">
    <source>
        <dbReference type="ARBA" id="ARBA00023136"/>
    </source>
</evidence>
<dbReference type="PROSITE" id="PS00518">
    <property type="entry name" value="ZF_RING_1"/>
    <property type="match status" value="1"/>
</dbReference>
<dbReference type="GO" id="GO:0008270">
    <property type="term" value="F:zinc ion binding"/>
    <property type="evidence" value="ECO:0007669"/>
    <property type="project" value="UniProtKB-KW"/>
</dbReference>
<keyword evidence="6" id="KW-0813">Transport</keyword>
<dbReference type="GO" id="GO:0005778">
    <property type="term" value="C:peroxisomal membrane"/>
    <property type="evidence" value="ECO:0007669"/>
    <property type="project" value="UniProtKB-SubCell"/>
</dbReference>
<keyword evidence="17" id="KW-0576">Peroxisome</keyword>
<dbReference type="Gene3D" id="3.30.40.10">
    <property type="entry name" value="Zinc/RING finger domain, C3HC4 (zinc finger)"/>
    <property type="match status" value="1"/>
</dbReference>
<dbReference type="PROSITE" id="PS50089">
    <property type="entry name" value="ZF_RING_2"/>
    <property type="match status" value="1"/>
</dbReference>
<evidence type="ECO:0000256" key="19">
    <source>
        <dbReference type="PROSITE-ProRule" id="PRU00175"/>
    </source>
</evidence>
<keyword evidence="20" id="KW-0175">Coiled coil</keyword>
<sequence>MSWLLMLFAEKLPLVLRKTLSPNKSQYHPVVQQISSVISLLHLALFYFDGKYLKPYQRLLSITYKSAVASDSNINPNETPNDQPGTGYEVLGLITALQALCRIFLSAPNWAKNILDTTEDINMPMEASASHDSLKPASERKPKCLVCFEEAYHGDPILGPCGHIICWTCMVKCLSTLDVKADFPCPLCRFSGWNISNIFPPQGTAYPQMGTFDQKIEMEAFDEKIEMENSIVLTYQAILLRQKLENTHLIDIALDLKQLPTQTTLLESLKKIRRLNMSRETFQKEISSKIAEIEKAYSLINEDPVDLREEDEALFLLEETIKNRKMELEKLTEKQNLTDQKIQGLAACCDTAAISEVQKLTIKMEQERHKQEILCEIEKYEEKWLAENQILYKIIKLREDRIKTIIDNDCSFSTDLELSQLNYLKTMLYEDMKDDEQLVKKLYTEVQEIEDECEKDLLEKINLFKIKENEEFCLLLSHKGNIQRELEELESQHKATMQKKEEKQAEYQRNHDEKILLQNQIESARNIKSSVLASYDAKILKCDRELRLLVAEARKFLNDLVIEETKFQIGLLELKKDRQKVMWELAGAGKNIKAGLKKIASNADFLPGLLEFRMNQNRNLKNEIVLINDLRIFFK</sequence>
<keyword evidence="11 19" id="KW-0863">Zinc-finger</keyword>
<keyword evidence="10" id="KW-0479">Metal-binding</keyword>
<keyword evidence="16" id="KW-0472">Membrane</keyword>
<evidence type="ECO:0000256" key="18">
    <source>
        <dbReference type="ARBA" id="ARBA00041230"/>
    </source>
</evidence>
<comment type="catalytic activity">
    <reaction evidence="1">
        <text>S-ubiquitinyl-[E2 ubiquitin-conjugating enzyme]-L-cysteine + [acceptor protein]-L-lysine = [E2 ubiquitin-conjugating enzyme]-L-cysteine + N(6)-ubiquitinyl-[acceptor protein]-L-lysine.</text>
        <dbReference type="EC" id="2.3.2.27"/>
    </reaction>
</comment>
<dbReference type="SUPFAM" id="SSF57850">
    <property type="entry name" value="RING/U-box"/>
    <property type="match status" value="1"/>
</dbReference>
<keyword evidence="14" id="KW-0653">Protein transport</keyword>
<protein>
    <recommendedName>
        <fullName evidence="5">RING-type E3 ubiquitin transferase</fullName>
        <ecNumber evidence="5">2.3.2.27</ecNumber>
    </recommendedName>
    <alternativeName>
        <fullName evidence="18">Peroxin-10</fullName>
    </alternativeName>
</protein>
<keyword evidence="23" id="KW-1185">Reference proteome</keyword>
<keyword evidence="13" id="KW-0862">Zinc</keyword>
<dbReference type="HOGENOM" id="CLU_430873_0_0_1"/>
<proteinExistence type="inferred from homology"/>
<dbReference type="OrthoDB" id="6270329at2759"/>
<dbReference type="InterPro" id="IPR006845">
    <property type="entry name" value="Pex_N"/>
</dbReference>
<dbReference type="InterPro" id="IPR025654">
    <property type="entry name" value="PEX2/10"/>
</dbReference>
<evidence type="ECO:0000256" key="2">
    <source>
        <dbReference type="ARBA" id="ARBA00004585"/>
    </source>
</evidence>
<gene>
    <name evidence="22" type="ORF">DI09_151p10</name>
</gene>
<keyword evidence="9" id="KW-0812">Transmembrane</keyword>
<feature type="coiled-coil region" evidence="20">
    <location>
        <begin position="432"/>
        <end position="506"/>
    </location>
</feature>
<dbReference type="AlphaFoldDB" id="A0A098VU01"/>
<evidence type="ECO:0000256" key="3">
    <source>
        <dbReference type="ARBA" id="ARBA00004906"/>
    </source>
</evidence>
<evidence type="ECO:0000313" key="22">
    <source>
        <dbReference type="EMBL" id="KGG52608.1"/>
    </source>
</evidence>
<reference evidence="22 23" key="1">
    <citation type="submission" date="2014-04" db="EMBL/GenBank/DDBJ databases">
        <title>A new species of microsporidia sheds light on the evolution of extreme parasitism.</title>
        <authorList>
            <person name="Haag K.L."/>
            <person name="James T.Y."/>
            <person name="Larsson R."/>
            <person name="Schaer T.M."/>
            <person name="Refardt D."/>
            <person name="Pombert J.-F."/>
            <person name="Ebert D."/>
        </authorList>
    </citation>
    <scope>NUCLEOTIDE SEQUENCE [LARGE SCALE GENOMIC DNA]</scope>
    <source>
        <strain evidence="22 23">UGP3</strain>
        <tissue evidence="22">Spores</tissue>
    </source>
</reference>
<comment type="similarity">
    <text evidence="4">Belongs to the pex2/pex10/pex12 family.</text>
</comment>
<keyword evidence="8" id="KW-0808">Transferase</keyword>
<evidence type="ECO:0000256" key="1">
    <source>
        <dbReference type="ARBA" id="ARBA00000900"/>
    </source>
</evidence>
<evidence type="ECO:0000313" key="23">
    <source>
        <dbReference type="Proteomes" id="UP000029725"/>
    </source>
</evidence>
<evidence type="ECO:0000256" key="6">
    <source>
        <dbReference type="ARBA" id="ARBA00022448"/>
    </source>
</evidence>
<dbReference type="EMBL" id="JMKJ01000057">
    <property type="protein sequence ID" value="KGG52608.1"/>
    <property type="molecule type" value="Genomic_DNA"/>
</dbReference>
<evidence type="ECO:0000256" key="17">
    <source>
        <dbReference type="ARBA" id="ARBA00023140"/>
    </source>
</evidence>
<evidence type="ECO:0000256" key="7">
    <source>
        <dbReference type="ARBA" id="ARBA00022593"/>
    </source>
</evidence>
<dbReference type="GO" id="GO:0061630">
    <property type="term" value="F:ubiquitin protein ligase activity"/>
    <property type="evidence" value="ECO:0007669"/>
    <property type="project" value="UniProtKB-EC"/>
</dbReference>
<evidence type="ECO:0000256" key="5">
    <source>
        <dbReference type="ARBA" id="ARBA00012483"/>
    </source>
</evidence>
<dbReference type="InterPro" id="IPR001841">
    <property type="entry name" value="Znf_RING"/>
</dbReference>
<accession>A0A098VU01</accession>
<dbReference type="InterPro" id="IPR013083">
    <property type="entry name" value="Znf_RING/FYVE/PHD"/>
</dbReference>
<dbReference type="GeneID" id="25258501"/>
<evidence type="ECO:0000259" key="21">
    <source>
        <dbReference type="PROSITE" id="PS50089"/>
    </source>
</evidence>
<keyword evidence="12" id="KW-0833">Ubl conjugation pathway</keyword>
<dbReference type="PANTHER" id="PTHR23350">
    <property type="entry name" value="PEROXISOME ASSEMBLY PROTEIN 10"/>
    <property type="match status" value="1"/>
</dbReference>
<dbReference type="SMART" id="SM00184">
    <property type="entry name" value="RING"/>
    <property type="match status" value="1"/>
</dbReference>
<dbReference type="GO" id="GO:0016567">
    <property type="term" value="P:protein ubiquitination"/>
    <property type="evidence" value="ECO:0007669"/>
    <property type="project" value="UniProtKB-ARBA"/>
</dbReference>
<evidence type="ECO:0000256" key="20">
    <source>
        <dbReference type="SAM" id="Coils"/>
    </source>
</evidence>
<dbReference type="EC" id="2.3.2.27" evidence="5"/>
<comment type="caution">
    <text evidence="22">The sequence shown here is derived from an EMBL/GenBank/DDBJ whole genome shotgun (WGS) entry which is preliminary data.</text>
</comment>
<comment type="pathway">
    <text evidence="3">Protein modification; protein ubiquitination.</text>
</comment>
<comment type="subcellular location">
    <subcellularLocation>
        <location evidence="2">Peroxisome membrane</location>
        <topology evidence="2">Multi-pass membrane protein</topology>
    </subcellularLocation>
</comment>
<evidence type="ECO:0000256" key="13">
    <source>
        <dbReference type="ARBA" id="ARBA00022833"/>
    </source>
</evidence>
<name>A0A098VU01_9MICR</name>
<evidence type="ECO:0000256" key="15">
    <source>
        <dbReference type="ARBA" id="ARBA00022989"/>
    </source>
</evidence>
<evidence type="ECO:0000256" key="8">
    <source>
        <dbReference type="ARBA" id="ARBA00022679"/>
    </source>
</evidence>
<evidence type="ECO:0000256" key="9">
    <source>
        <dbReference type="ARBA" id="ARBA00022692"/>
    </source>
</evidence>
<keyword evidence="15" id="KW-1133">Transmembrane helix</keyword>
<dbReference type="PANTHER" id="PTHR23350:SF0">
    <property type="entry name" value="PEROXISOME BIOGENESIS FACTOR 10"/>
    <property type="match status" value="1"/>
</dbReference>
<evidence type="ECO:0000256" key="14">
    <source>
        <dbReference type="ARBA" id="ARBA00022927"/>
    </source>
</evidence>
<evidence type="ECO:0000256" key="12">
    <source>
        <dbReference type="ARBA" id="ARBA00022786"/>
    </source>
</evidence>
<feature type="domain" description="RING-type" evidence="21">
    <location>
        <begin position="144"/>
        <end position="189"/>
    </location>
</feature>
<evidence type="ECO:0000256" key="10">
    <source>
        <dbReference type="ARBA" id="ARBA00022723"/>
    </source>
</evidence>
<evidence type="ECO:0000256" key="11">
    <source>
        <dbReference type="ARBA" id="ARBA00022771"/>
    </source>
</evidence>
<dbReference type="RefSeq" id="XP_013239044.1">
    <property type="nucleotide sequence ID" value="XM_013383590.1"/>
</dbReference>